<feature type="domain" description="Elongation factor G-binding protein C-terminal treble-clef zinc-finger" evidence="1">
    <location>
        <begin position="8"/>
        <end position="159"/>
    </location>
</feature>
<accession>A0A4V1R2E6</accession>
<dbReference type="OrthoDB" id="4171838at2"/>
<evidence type="ECO:0000313" key="5">
    <source>
        <dbReference type="Proteomes" id="UP000581087"/>
    </source>
</evidence>
<evidence type="ECO:0000313" key="4">
    <source>
        <dbReference type="Proteomes" id="UP000292686"/>
    </source>
</evidence>
<evidence type="ECO:0000259" key="1">
    <source>
        <dbReference type="Pfam" id="PF16571"/>
    </source>
</evidence>
<sequence>MRPLTEDEIRASFVNGSADELEHLALPVRIMLTEWENVDVVGWRDPKARQRGYLLVERDGEVNGIVVRAAETTMPRGRSAQCSLCHTLQPADQVSLFSARRAGPAGERGDSVGTYICADLSCSDTVHLPTPLTPLEVRARGTARSAGLARRAAGFVGSVIGS</sequence>
<dbReference type="EMBL" id="SDPM01000003">
    <property type="protein sequence ID" value="RXZ86886.1"/>
    <property type="molecule type" value="Genomic_DNA"/>
</dbReference>
<name>A0A4V1R2E6_9MICO</name>
<dbReference type="RefSeq" id="WP_129173658.1">
    <property type="nucleotide sequence ID" value="NZ_SDPM01000003.1"/>
</dbReference>
<dbReference type="AlphaFoldDB" id="A0A4V1R2E6"/>
<reference evidence="2 5" key="2">
    <citation type="submission" date="2020-07" db="EMBL/GenBank/DDBJ databases">
        <title>Sequencing the genomes of 1000 actinobacteria strains.</title>
        <authorList>
            <person name="Klenk H.-P."/>
        </authorList>
    </citation>
    <scope>NUCLEOTIDE SEQUENCE [LARGE SCALE GENOMIC DNA]</scope>
    <source>
        <strain evidence="2 5">DSM 23870</strain>
    </source>
</reference>
<dbReference type="InterPro" id="IPR032330">
    <property type="entry name" value="EF-G-binding_C"/>
</dbReference>
<dbReference type="Pfam" id="PF16571">
    <property type="entry name" value="FBP_C"/>
    <property type="match status" value="1"/>
</dbReference>
<comment type="caution">
    <text evidence="3">The sequence shown here is derived from an EMBL/GenBank/DDBJ whole genome shotgun (WGS) entry which is preliminary data.</text>
</comment>
<evidence type="ECO:0000313" key="3">
    <source>
        <dbReference type="EMBL" id="RXZ86886.1"/>
    </source>
</evidence>
<dbReference type="EMBL" id="JACCBI010000001">
    <property type="protein sequence ID" value="NYD67283.1"/>
    <property type="molecule type" value="Genomic_DNA"/>
</dbReference>
<proteinExistence type="predicted"/>
<reference evidence="3 4" key="1">
    <citation type="submission" date="2019-01" db="EMBL/GenBank/DDBJ databases">
        <title>Agromyces.</title>
        <authorList>
            <person name="Li J."/>
        </authorList>
    </citation>
    <scope>NUCLEOTIDE SEQUENCE [LARGE SCALE GENOMIC DNA]</scope>
    <source>
        <strain evidence="3 4">DSM 23870</strain>
    </source>
</reference>
<keyword evidence="4" id="KW-1185">Reference proteome</keyword>
<protein>
    <submittedName>
        <fullName evidence="3">FBP domain-containing protein</fullName>
    </submittedName>
</protein>
<gene>
    <name evidence="2" type="ORF">BJ972_001802</name>
    <name evidence="3" type="ORF">ESP50_07435</name>
</gene>
<dbReference type="Proteomes" id="UP000292686">
    <property type="component" value="Unassembled WGS sequence"/>
</dbReference>
<evidence type="ECO:0000313" key="2">
    <source>
        <dbReference type="EMBL" id="NYD67283.1"/>
    </source>
</evidence>
<organism evidence="3 4">
    <name type="scientific">Agromyces atrinae</name>
    <dbReference type="NCBI Taxonomy" id="592376"/>
    <lineage>
        <taxon>Bacteria</taxon>
        <taxon>Bacillati</taxon>
        <taxon>Actinomycetota</taxon>
        <taxon>Actinomycetes</taxon>
        <taxon>Micrococcales</taxon>
        <taxon>Microbacteriaceae</taxon>
        <taxon>Agromyces</taxon>
    </lineage>
</organism>
<dbReference type="Proteomes" id="UP000581087">
    <property type="component" value="Unassembled WGS sequence"/>
</dbReference>